<keyword evidence="3" id="KW-1185">Reference proteome</keyword>
<evidence type="ECO:0000313" key="2">
    <source>
        <dbReference type="EMBL" id="SFG75671.1"/>
    </source>
</evidence>
<dbReference type="Proteomes" id="UP000198752">
    <property type="component" value="Unassembled WGS sequence"/>
</dbReference>
<name>A0A1I2ULL9_9BACL</name>
<proteinExistence type="predicted"/>
<keyword evidence="1" id="KW-0812">Transmembrane</keyword>
<dbReference type="AlphaFoldDB" id="A0A1I2ULL9"/>
<gene>
    <name evidence="2" type="ORF">SAMN02982927_02678</name>
</gene>
<organism evidence="2 3">
    <name type="scientific">Sporolactobacillus nakayamae</name>
    <dbReference type="NCBI Taxonomy" id="269670"/>
    <lineage>
        <taxon>Bacteria</taxon>
        <taxon>Bacillati</taxon>
        <taxon>Bacillota</taxon>
        <taxon>Bacilli</taxon>
        <taxon>Bacillales</taxon>
        <taxon>Sporolactobacillaceae</taxon>
        <taxon>Sporolactobacillus</taxon>
    </lineage>
</organism>
<dbReference type="EMBL" id="FOOY01000020">
    <property type="protein sequence ID" value="SFG75671.1"/>
    <property type="molecule type" value="Genomic_DNA"/>
</dbReference>
<feature type="transmembrane region" description="Helical" evidence="1">
    <location>
        <begin position="6"/>
        <end position="22"/>
    </location>
</feature>
<evidence type="ECO:0000313" key="3">
    <source>
        <dbReference type="Proteomes" id="UP000198752"/>
    </source>
</evidence>
<sequence>MKGDEAVRSVFFLYVFYIGAWFKNGEEDRKKYVVVTSVRSLPNVLSLGHEFKRLIEKLKKGHLFIAQSD</sequence>
<accession>A0A1I2ULL9</accession>
<keyword evidence="1" id="KW-1133">Transmembrane helix</keyword>
<protein>
    <submittedName>
        <fullName evidence="2">Uncharacterized protein</fullName>
    </submittedName>
</protein>
<reference evidence="3" key="1">
    <citation type="submission" date="2016-10" db="EMBL/GenBank/DDBJ databases">
        <authorList>
            <person name="Varghese N."/>
            <person name="Submissions S."/>
        </authorList>
    </citation>
    <scope>NUCLEOTIDE SEQUENCE [LARGE SCALE GENOMIC DNA]</scope>
    <source>
        <strain evidence="3">ATCC 700379</strain>
    </source>
</reference>
<evidence type="ECO:0000256" key="1">
    <source>
        <dbReference type="SAM" id="Phobius"/>
    </source>
</evidence>
<keyword evidence="1" id="KW-0472">Membrane</keyword>